<accession>A0A2T0TNG7</accession>
<evidence type="ECO:0000313" key="2">
    <source>
        <dbReference type="EMBL" id="PRY47215.1"/>
    </source>
</evidence>
<protein>
    <recommendedName>
        <fullName evidence="4">Carboxypeptidase family protein</fullName>
    </recommendedName>
</protein>
<dbReference type="EMBL" id="PVTE01000001">
    <property type="protein sequence ID" value="PRY47215.1"/>
    <property type="molecule type" value="Genomic_DNA"/>
</dbReference>
<feature type="region of interest" description="Disordered" evidence="1">
    <location>
        <begin position="102"/>
        <end position="137"/>
    </location>
</feature>
<comment type="caution">
    <text evidence="2">The sequence shown here is derived from an EMBL/GenBank/DDBJ whole genome shotgun (WGS) entry which is preliminary data.</text>
</comment>
<evidence type="ECO:0000313" key="3">
    <source>
        <dbReference type="Proteomes" id="UP000238375"/>
    </source>
</evidence>
<evidence type="ECO:0000256" key="1">
    <source>
        <dbReference type="SAM" id="MobiDB-lite"/>
    </source>
</evidence>
<dbReference type="RefSeq" id="WP_106135958.1">
    <property type="nucleotide sequence ID" value="NZ_PVTE01000001.1"/>
</dbReference>
<feature type="compositionally biased region" description="Polar residues" evidence="1">
    <location>
        <begin position="102"/>
        <end position="122"/>
    </location>
</feature>
<name>A0A2T0TNG7_9BACT</name>
<proteinExistence type="predicted"/>
<reference evidence="2 3" key="1">
    <citation type="submission" date="2018-03" db="EMBL/GenBank/DDBJ databases">
        <title>Genomic Encyclopedia of Archaeal and Bacterial Type Strains, Phase II (KMG-II): from individual species to whole genera.</title>
        <authorList>
            <person name="Goeker M."/>
        </authorList>
    </citation>
    <scope>NUCLEOTIDE SEQUENCE [LARGE SCALE GENOMIC DNA]</scope>
    <source>
        <strain evidence="2 3">DSM 28354</strain>
    </source>
</reference>
<feature type="compositionally biased region" description="Basic and acidic residues" evidence="1">
    <location>
        <begin position="127"/>
        <end position="137"/>
    </location>
</feature>
<dbReference type="Proteomes" id="UP000238375">
    <property type="component" value="Unassembled WGS sequence"/>
</dbReference>
<organism evidence="2 3">
    <name type="scientific">Spirosoma oryzae</name>
    <dbReference type="NCBI Taxonomy" id="1469603"/>
    <lineage>
        <taxon>Bacteria</taxon>
        <taxon>Pseudomonadati</taxon>
        <taxon>Bacteroidota</taxon>
        <taxon>Cytophagia</taxon>
        <taxon>Cytophagales</taxon>
        <taxon>Cytophagaceae</taxon>
        <taxon>Spirosoma</taxon>
    </lineage>
</organism>
<gene>
    <name evidence="2" type="ORF">CLV58_101281</name>
</gene>
<keyword evidence="3" id="KW-1185">Reference proteome</keyword>
<sequence>MRRFSIQIPQPCPQSWNDMQPNETGRFCASCQKTVVDYTALSDQELIKQLARPTAETRCGRLRDDQLNRLLVADTAENNWQRWLSLLTMGWLGLQTALAQQHPTKPTASTHPTQTSPVQPSFTPIVRPDRPLTTDRTKPLTITGCVRLRDTAGIVRPLANAYVSVGYYHGNWQMKTDRDGTYSLTITALEKPTTLNVHVNSSDTVRTEYNNSCQIQTTGMEKTIQLNDVTLVQYAPRQSRTISGGGLAIIPAPTRWQKFWRGLLHRQPRQNG</sequence>
<dbReference type="AlphaFoldDB" id="A0A2T0TNG7"/>
<dbReference type="OrthoDB" id="7432683at2"/>
<evidence type="ECO:0008006" key="4">
    <source>
        <dbReference type="Google" id="ProtNLM"/>
    </source>
</evidence>